<accession>A0A3T0D8X2</accession>
<evidence type="ECO:0000313" key="2">
    <source>
        <dbReference type="Proteomes" id="UP000282930"/>
    </source>
</evidence>
<protein>
    <submittedName>
        <fullName evidence="1">Uncharacterized protein</fullName>
    </submittedName>
</protein>
<dbReference type="InterPro" id="IPR008979">
    <property type="entry name" value="Galactose-bd-like_sf"/>
</dbReference>
<dbReference type="EMBL" id="CP034791">
    <property type="protein sequence ID" value="AZT91503.1"/>
    <property type="molecule type" value="Genomic_DNA"/>
</dbReference>
<name>A0A3T0D8X2_9FIRM</name>
<dbReference type="KEGG" id="ccha:ELD05_13355"/>
<reference evidence="1 2" key="1">
    <citation type="submission" date="2018-12" db="EMBL/GenBank/DDBJ databases">
        <title>Genome sequence from the cellulolytic species, Caldicellulosiruptor changbaiensis.</title>
        <authorList>
            <person name="Blumer-Schuette S.E."/>
            <person name="Mendoza C."/>
        </authorList>
    </citation>
    <scope>NUCLEOTIDE SEQUENCE [LARGE SCALE GENOMIC DNA]</scope>
    <source>
        <strain evidence="1 2">CBS-Z</strain>
    </source>
</reference>
<dbReference type="InterPro" id="IPR038637">
    <property type="entry name" value="NPCBM_sf"/>
</dbReference>
<dbReference type="SUPFAM" id="SSF49785">
    <property type="entry name" value="Galactose-binding domain-like"/>
    <property type="match status" value="1"/>
</dbReference>
<sequence>MIREGSYYEFGFNSTDAVVNGKKFYKNIWWYDRAYKDRKFRLIYKLHGKYAKFQFKYGVLDSSGKGVRGAVRIYGDNELLGEYTCELYDDPKSATLNISGVNYLTVEFESLVDNGEKIYMSICDPLLIP</sequence>
<dbReference type="Gene3D" id="2.60.120.1060">
    <property type="entry name" value="NPCBM/NEW2 domain"/>
    <property type="match status" value="1"/>
</dbReference>
<keyword evidence="2" id="KW-1185">Reference proteome</keyword>
<evidence type="ECO:0000313" key="1">
    <source>
        <dbReference type="EMBL" id="AZT91503.1"/>
    </source>
</evidence>
<dbReference type="Proteomes" id="UP000282930">
    <property type="component" value="Chromosome"/>
</dbReference>
<proteinExistence type="predicted"/>
<dbReference type="AlphaFoldDB" id="A0A3T0D8X2"/>
<gene>
    <name evidence="1" type="ORF">ELD05_13355</name>
</gene>
<organism evidence="1 2">
    <name type="scientific">Caldicellulosiruptor changbaiensis</name>
    <dbReference type="NCBI Taxonomy" id="1222016"/>
    <lineage>
        <taxon>Bacteria</taxon>
        <taxon>Bacillati</taxon>
        <taxon>Bacillota</taxon>
        <taxon>Bacillota incertae sedis</taxon>
        <taxon>Caldicellulosiruptorales</taxon>
        <taxon>Caldicellulosiruptoraceae</taxon>
        <taxon>Caldicellulosiruptor</taxon>
    </lineage>
</organism>